<evidence type="ECO:0000313" key="3">
    <source>
        <dbReference type="Proteomes" id="UP000242381"/>
    </source>
</evidence>
<reference evidence="2 3" key="1">
    <citation type="journal article" date="2016" name="Proc. Natl. Acad. Sci. U.S.A.">
        <title>Lipid metabolic changes in an early divergent fungus govern the establishment of a mutualistic symbiosis with endobacteria.</title>
        <authorList>
            <person name="Lastovetsky O.A."/>
            <person name="Gaspar M.L."/>
            <person name="Mondo S.J."/>
            <person name="LaButti K.M."/>
            <person name="Sandor L."/>
            <person name="Grigoriev I.V."/>
            <person name="Henry S.A."/>
            <person name="Pawlowska T.E."/>
        </authorList>
    </citation>
    <scope>NUCLEOTIDE SEQUENCE [LARGE SCALE GENOMIC DNA]</scope>
    <source>
        <strain evidence="2 3">ATCC 11559</strain>
    </source>
</reference>
<evidence type="ECO:0000256" key="1">
    <source>
        <dbReference type="SAM" id="MobiDB-lite"/>
    </source>
</evidence>
<organism evidence="2 3">
    <name type="scientific">Rhizopus microsporus</name>
    <dbReference type="NCBI Taxonomy" id="58291"/>
    <lineage>
        <taxon>Eukaryota</taxon>
        <taxon>Fungi</taxon>
        <taxon>Fungi incertae sedis</taxon>
        <taxon>Mucoromycota</taxon>
        <taxon>Mucoromycotina</taxon>
        <taxon>Mucoromycetes</taxon>
        <taxon>Mucorales</taxon>
        <taxon>Mucorineae</taxon>
        <taxon>Rhizopodaceae</taxon>
        <taxon>Rhizopus</taxon>
    </lineage>
</organism>
<dbReference type="Proteomes" id="UP000242381">
    <property type="component" value="Unassembled WGS sequence"/>
</dbReference>
<proteinExistence type="predicted"/>
<dbReference type="OMA" id="DSHYERT"/>
<feature type="region of interest" description="Disordered" evidence="1">
    <location>
        <begin position="39"/>
        <end position="69"/>
    </location>
</feature>
<accession>A0A1X0S0T1</accession>
<evidence type="ECO:0000313" key="2">
    <source>
        <dbReference type="EMBL" id="ORE17915.1"/>
    </source>
</evidence>
<name>A0A1X0S0T1_RHIZD</name>
<protein>
    <submittedName>
        <fullName evidence="2">Uncharacterized protein</fullName>
    </submittedName>
</protein>
<sequence length="151" mass="17324">MFERKWKRRYRQVASNLNFLLKNNSGDTNNWQTLIANELKAKRKTPSPSSSTTTTTTGSTKKCTKSGHNNLISADDKESAISYLKNLPVEEKWRLKSGRLVEDVIMKAINDSHYERTCLSFIPDLADPLWANYFSAEEINKELSILSNFLF</sequence>
<feature type="compositionally biased region" description="Low complexity" evidence="1">
    <location>
        <begin position="46"/>
        <end position="61"/>
    </location>
</feature>
<gene>
    <name evidence="2" type="ORF">BCV71DRAFT_123175</name>
</gene>
<dbReference type="AlphaFoldDB" id="A0A1X0S0T1"/>
<dbReference type="EMBL" id="KV921343">
    <property type="protein sequence ID" value="ORE17915.1"/>
    <property type="molecule type" value="Genomic_DNA"/>
</dbReference>